<dbReference type="Proteomes" id="UP000195089">
    <property type="component" value="Unassembled WGS sequence"/>
</dbReference>
<accession>A0A243B6G9</accession>
<organism evidence="2 3">
    <name type="scientific">Bacillus thuringiensis serovar pingluonsis</name>
    <dbReference type="NCBI Taxonomy" id="180881"/>
    <lineage>
        <taxon>Bacteria</taxon>
        <taxon>Bacillati</taxon>
        <taxon>Bacillota</taxon>
        <taxon>Bacilli</taxon>
        <taxon>Bacillales</taxon>
        <taxon>Bacillaceae</taxon>
        <taxon>Bacillus</taxon>
        <taxon>Bacillus cereus group</taxon>
    </lineage>
</organism>
<keyword evidence="1" id="KW-0472">Membrane</keyword>
<feature type="transmembrane region" description="Helical" evidence="1">
    <location>
        <begin position="32"/>
        <end position="50"/>
    </location>
</feature>
<sequence>MGFYKRTKTDKTTVTNTDGAKVEMDKSVTNEWGGIATIVLSVAIGIVLVMHPEYLADTVVHLKGLLKK</sequence>
<protein>
    <submittedName>
        <fullName evidence="2">Uncharacterized protein</fullName>
    </submittedName>
</protein>
<evidence type="ECO:0000256" key="1">
    <source>
        <dbReference type="SAM" id="Phobius"/>
    </source>
</evidence>
<proteinExistence type="predicted"/>
<comment type="caution">
    <text evidence="2">The sequence shown here is derived from an EMBL/GenBank/DDBJ whole genome shotgun (WGS) entry which is preliminary data.</text>
</comment>
<dbReference type="EMBL" id="NFDL01000086">
    <property type="protein sequence ID" value="OTY39576.1"/>
    <property type="molecule type" value="Genomic_DNA"/>
</dbReference>
<evidence type="ECO:0000313" key="2">
    <source>
        <dbReference type="EMBL" id="OTY39576.1"/>
    </source>
</evidence>
<name>A0A243B6G9_BACTU</name>
<dbReference type="AlphaFoldDB" id="A0A243B6G9"/>
<keyword evidence="1" id="KW-1133">Transmembrane helix</keyword>
<reference evidence="2 3" key="1">
    <citation type="submission" date="2016-10" db="EMBL/GenBank/DDBJ databases">
        <title>Comparative genomics of Bacillus thuringiensis reveals a path to pathogens against multiple invertebrate hosts.</title>
        <authorList>
            <person name="Zheng J."/>
            <person name="Gao Q."/>
            <person name="Liu H."/>
            <person name="Peng D."/>
            <person name="Ruan L."/>
            <person name="Sun M."/>
        </authorList>
    </citation>
    <scope>NUCLEOTIDE SEQUENCE [LARGE SCALE GENOMIC DNA]</scope>
    <source>
        <strain evidence="2">BGSC 4BX1</strain>
    </source>
</reference>
<evidence type="ECO:0000313" key="3">
    <source>
        <dbReference type="Proteomes" id="UP000195089"/>
    </source>
</evidence>
<keyword evidence="1" id="KW-0812">Transmembrane</keyword>
<gene>
    <name evidence="2" type="ORF">BK742_21890</name>
</gene>